<dbReference type="InterPro" id="IPR016181">
    <property type="entry name" value="Acyl_CoA_acyltransferase"/>
</dbReference>
<sequence length="230" mass="25804">MQTDATKLWCIASHRFADAILIHCIEESDASDAMRGPASLLRCDAIKARYDAIPMHASHQFHRCSEGQLKLQTSYFSPTCSLFDVCRKIRIQVFVTEQGFDLGDEFDELDQTSVHVLFSLSIRPNEHIGTLRYDPKKAKIGRIALLPPYRRLGIGKQMMLSFERQLVDGLSLIDQAPSSLLDSSTPTQIRLHSQIPVIGFYSTIGYQPVGPTFIEDGAPHQLMVKQLVPC</sequence>
<dbReference type="EMBL" id="VDEP01000075">
    <property type="protein sequence ID" value="KAA1132888.1"/>
    <property type="molecule type" value="Genomic_DNA"/>
</dbReference>
<dbReference type="UniPathway" id="UPA00113">
    <property type="reaction ID" value="UER00529"/>
</dbReference>
<accession>A0A5B0S524</accession>
<reference evidence="2 3" key="1">
    <citation type="submission" date="2019-05" db="EMBL/GenBank/DDBJ databases">
        <title>Emergence of the Ug99 lineage of the wheat stem rust pathogen through somatic hybridization.</title>
        <authorList>
            <person name="Li F."/>
            <person name="Upadhyaya N.M."/>
            <person name="Sperschneider J."/>
            <person name="Matny O."/>
            <person name="Nguyen-Phuc H."/>
            <person name="Mago R."/>
            <person name="Raley C."/>
            <person name="Miller M.E."/>
            <person name="Silverstein K.A.T."/>
            <person name="Henningsen E."/>
            <person name="Hirsch C.D."/>
            <person name="Visser B."/>
            <person name="Pretorius Z.A."/>
            <person name="Steffenson B.J."/>
            <person name="Schwessinger B."/>
            <person name="Dodds P.N."/>
            <person name="Figueroa M."/>
        </authorList>
    </citation>
    <scope>NUCLEOTIDE SEQUENCE [LARGE SCALE GENOMIC DNA]</scope>
    <source>
        <strain evidence="2 3">Ug99</strain>
    </source>
</reference>
<evidence type="ECO:0000259" key="1">
    <source>
        <dbReference type="PROSITE" id="PS51186"/>
    </source>
</evidence>
<dbReference type="AlphaFoldDB" id="A0A5B0S524"/>
<dbReference type="SUPFAM" id="SSF55729">
    <property type="entry name" value="Acyl-CoA N-acyltransferases (Nat)"/>
    <property type="match status" value="1"/>
</dbReference>
<dbReference type="Gene3D" id="3.40.630.30">
    <property type="match status" value="1"/>
</dbReference>
<dbReference type="Pfam" id="PF13673">
    <property type="entry name" value="Acetyltransf_10"/>
    <property type="match status" value="1"/>
</dbReference>
<dbReference type="GO" id="GO:0016747">
    <property type="term" value="F:acyltransferase activity, transferring groups other than amino-acyl groups"/>
    <property type="evidence" value="ECO:0007669"/>
    <property type="project" value="InterPro"/>
</dbReference>
<dbReference type="InterPro" id="IPR000182">
    <property type="entry name" value="GNAT_dom"/>
</dbReference>
<dbReference type="PROSITE" id="PS51186">
    <property type="entry name" value="GNAT"/>
    <property type="match status" value="1"/>
</dbReference>
<feature type="domain" description="N-acetyltransferase" evidence="1">
    <location>
        <begin position="71"/>
        <end position="228"/>
    </location>
</feature>
<dbReference type="GO" id="GO:0006048">
    <property type="term" value="P:UDP-N-acetylglucosamine biosynthetic process"/>
    <property type="evidence" value="ECO:0007669"/>
    <property type="project" value="UniProtKB-UniPathway"/>
</dbReference>
<organism evidence="2 3">
    <name type="scientific">Puccinia graminis f. sp. tritici</name>
    <dbReference type="NCBI Taxonomy" id="56615"/>
    <lineage>
        <taxon>Eukaryota</taxon>
        <taxon>Fungi</taxon>
        <taxon>Dikarya</taxon>
        <taxon>Basidiomycota</taxon>
        <taxon>Pucciniomycotina</taxon>
        <taxon>Pucciniomycetes</taxon>
        <taxon>Pucciniales</taxon>
        <taxon>Pucciniaceae</taxon>
        <taxon>Puccinia</taxon>
    </lineage>
</organism>
<protein>
    <recommendedName>
        <fullName evidence="1">N-acetyltransferase domain-containing protein</fullName>
    </recommendedName>
</protein>
<evidence type="ECO:0000313" key="3">
    <source>
        <dbReference type="Proteomes" id="UP000325313"/>
    </source>
</evidence>
<name>A0A5B0S524_PUCGR</name>
<dbReference type="Proteomes" id="UP000325313">
    <property type="component" value="Unassembled WGS sequence"/>
</dbReference>
<proteinExistence type="predicted"/>
<gene>
    <name evidence="2" type="ORF">PGTUg99_019353</name>
</gene>
<evidence type="ECO:0000313" key="2">
    <source>
        <dbReference type="EMBL" id="KAA1132888.1"/>
    </source>
</evidence>
<comment type="caution">
    <text evidence="2">The sequence shown here is derived from an EMBL/GenBank/DDBJ whole genome shotgun (WGS) entry which is preliminary data.</text>
</comment>
<dbReference type="CDD" id="cd04301">
    <property type="entry name" value="NAT_SF"/>
    <property type="match status" value="1"/>
</dbReference>